<dbReference type="PANTHER" id="PTHR19376">
    <property type="entry name" value="DNA-DIRECTED RNA POLYMERASE"/>
    <property type="match status" value="1"/>
</dbReference>
<dbReference type="InterPro" id="IPR006592">
    <property type="entry name" value="RNA_pol_N"/>
</dbReference>
<dbReference type="Pfam" id="PF04560">
    <property type="entry name" value="RNA_pol_Rpb2_7"/>
    <property type="match status" value="1"/>
</dbReference>
<protein>
    <recommendedName>
        <fullName evidence="6">Bifunctional DNA-directed RNA polymerase subunit beta-beta'</fullName>
        <ecNumber evidence="5">2.7.7.6</ecNumber>
    </recommendedName>
</protein>
<keyword evidence="9" id="KW-0548">Nucleotidyltransferase</keyword>
<name>A0ABS8SKW6_DATST</name>
<keyword evidence="10" id="KW-0862">Zinc</keyword>
<evidence type="ECO:0000259" key="13">
    <source>
        <dbReference type="SMART" id="SM00663"/>
    </source>
</evidence>
<evidence type="ECO:0000256" key="1">
    <source>
        <dbReference type="ARBA" id="ARBA00004026"/>
    </source>
</evidence>
<dbReference type="InterPro" id="IPR007641">
    <property type="entry name" value="RNA_pol_Rpb2_7"/>
</dbReference>
<evidence type="ECO:0000256" key="3">
    <source>
        <dbReference type="ARBA" id="ARBA00007616"/>
    </source>
</evidence>
<evidence type="ECO:0000256" key="11">
    <source>
        <dbReference type="ARBA" id="ARBA00023163"/>
    </source>
</evidence>
<comment type="catalytic activity">
    <reaction evidence="12">
        <text>RNA(n) + a ribonucleoside 5'-triphosphate = RNA(n+1) + diphosphate</text>
        <dbReference type="Rhea" id="RHEA:21248"/>
        <dbReference type="Rhea" id="RHEA-COMP:14527"/>
        <dbReference type="Rhea" id="RHEA-COMP:17342"/>
        <dbReference type="ChEBI" id="CHEBI:33019"/>
        <dbReference type="ChEBI" id="CHEBI:61557"/>
        <dbReference type="ChEBI" id="CHEBI:140395"/>
        <dbReference type="EC" id="2.7.7.6"/>
    </reaction>
</comment>
<evidence type="ECO:0000256" key="7">
    <source>
        <dbReference type="ARBA" id="ARBA00022478"/>
    </source>
</evidence>
<keyword evidence="11" id="KW-0804">Transcription</keyword>
<keyword evidence="8" id="KW-0808">Transferase</keyword>
<dbReference type="SMART" id="SM00663">
    <property type="entry name" value="RPOLA_N"/>
    <property type="match status" value="1"/>
</dbReference>
<dbReference type="InterPro" id="IPR000722">
    <property type="entry name" value="RNA_pol_asu"/>
</dbReference>
<organism evidence="14 15">
    <name type="scientific">Datura stramonium</name>
    <name type="common">Jimsonweed</name>
    <name type="synonym">Common thornapple</name>
    <dbReference type="NCBI Taxonomy" id="4076"/>
    <lineage>
        <taxon>Eukaryota</taxon>
        <taxon>Viridiplantae</taxon>
        <taxon>Streptophyta</taxon>
        <taxon>Embryophyta</taxon>
        <taxon>Tracheophyta</taxon>
        <taxon>Spermatophyta</taxon>
        <taxon>Magnoliopsida</taxon>
        <taxon>eudicotyledons</taxon>
        <taxon>Gunneridae</taxon>
        <taxon>Pentapetalae</taxon>
        <taxon>asterids</taxon>
        <taxon>lamiids</taxon>
        <taxon>Solanales</taxon>
        <taxon>Solanaceae</taxon>
        <taxon>Solanoideae</taxon>
        <taxon>Datureae</taxon>
        <taxon>Datura</taxon>
    </lineage>
</organism>
<reference evidence="14 15" key="1">
    <citation type="journal article" date="2021" name="BMC Genomics">
        <title>Datura genome reveals duplications of psychoactive alkaloid biosynthetic genes and high mutation rate following tissue culture.</title>
        <authorList>
            <person name="Rajewski A."/>
            <person name="Carter-House D."/>
            <person name="Stajich J."/>
            <person name="Litt A."/>
        </authorList>
    </citation>
    <scope>NUCLEOTIDE SEQUENCE [LARGE SCALE GENOMIC DNA]</scope>
    <source>
        <strain evidence="14">AR-01</strain>
    </source>
</reference>
<dbReference type="InterPro" id="IPR007081">
    <property type="entry name" value="RNA_pol_Rpb1_5"/>
</dbReference>
<proteinExistence type="inferred from homology"/>
<dbReference type="Pfam" id="PF00623">
    <property type="entry name" value="RNA_pol_Rpb1_2"/>
    <property type="match status" value="1"/>
</dbReference>
<comment type="similarity">
    <text evidence="4">In the C-terminal section; belongs to the RNA polymerase beta' chain family.</text>
</comment>
<comment type="function">
    <text evidence="1">DNA-dependent RNA polymerase catalyzes the transcription of DNA into RNA using the four ribonucleoside triphosphates as substrates.</text>
</comment>
<sequence>MNRRLNLDIPQNNTFLLPRDILAAADHLIGLKFGMGALDDMNHLKNKRIRSVADLLQDQFGLALESMLDLLILSNSCEDWSLGISIKPFCEISERSTGEEQVVPARYQEFLTIAWEQFLFSRLRNALLELSWKRQAALDSGALAIAERAREGSFIPILDKILLAVDIMRLLHNNPLEEEPNRGGQRVGEMEVWALEGFGVAHILQEMLTYKSDHIRARQKYLRNLCLWKLSRPEMKKEDPKFCEQCGVEFVGFSDTKTRKEKLSSQSIQLGCPGPDMSLGKSNMKLRIKNESIYRGDFKAWWLNHIEGFDTFRNREISTGAGAIREQLADLDLRLIIENSWVEWEELGEEGHTGNEWEDRKVGRRKDFLVRGRFRETLLGKRVDYSGRSVIVVGPSLSIHRCGLPREIAIELFQTFKRINLDSPLWLRWRLDQRVIASRETPIEVHYESLDPDQVKTLGFQQATATSISLGIDDLLTIPSKGWLVQDAEQQSLIFEKSLWECTRGKKNYVNPLEICSYNVFLGELEEMHLRLVEVVQHIVVRRTDCGTAGVFLSPTHGDPVELGEAVGIIAGQSIGEPESEQVIAEIRAGISTLNFKEKEGRAGPDSLPFDPCDQDQMNSHSLSGKRRYTSNLSVTNDQARQKKDNVQLRIVNYILGGNGKPIRGISGHKNNGSAKKLIITKNVLIRNNKSSFTLKFNKRVMKSR</sequence>
<evidence type="ECO:0000256" key="8">
    <source>
        <dbReference type="ARBA" id="ARBA00022679"/>
    </source>
</evidence>
<evidence type="ECO:0000256" key="10">
    <source>
        <dbReference type="ARBA" id="ARBA00022833"/>
    </source>
</evidence>
<evidence type="ECO:0000313" key="14">
    <source>
        <dbReference type="EMBL" id="MCD7459584.1"/>
    </source>
</evidence>
<dbReference type="InterPro" id="IPR007642">
    <property type="entry name" value="RNA_pol_Rpb2_2"/>
</dbReference>
<dbReference type="Pfam" id="PF04561">
    <property type="entry name" value="RNA_pol_Rpb2_2"/>
    <property type="match status" value="1"/>
</dbReference>
<dbReference type="SUPFAM" id="SSF64484">
    <property type="entry name" value="beta and beta-prime subunits of DNA dependent RNA-polymerase"/>
    <property type="match status" value="3"/>
</dbReference>
<comment type="caution">
    <text evidence="14">The sequence shown here is derived from an EMBL/GenBank/DDBJ whole genome shotgun (WGS) entry which is preliminary data.</text>
</comment>
<dbReference type="EC" id="2.7.7.6" evidence="5"/>
<evidence type="ECO:0000256" key="6">
    <source>
        <dbReference type="ARBA" id="ARBA00018273"/>
    </source>
</evidence>
<evidence type="ECO:0000256" key="5">
    <source>
        <dbReference type="ARBA" id="ARBA00012418"/>
    </source>
</evidence>
<evidence type="ECO:0000256" key="9">
    <source>
        <dbReference type="ARBA" id="ARBA00022695"/>
    </source>
</evidence>
<evidence type="ECO:0000256" key="12">
    <source>
        <dbReference type="ARBA" id="ARBA00048552"/>
    </source>
</evidence>
<evidence type="ECO:0000256" key="4">
    <source>
        <dbReference type="ARBA" id="ARBA00009839"/>
    </source>
</evidence>
<keyword evidence="7" id="KW-0240">DNA-directed RNA polymerase</keyword>
<keyword evidence="15" id="KW-1185">Reference proteome</keyword>
<gene>
    <name evidence="14" type="ORF">HAX54_041385</name>
</gene>
<dbReference type="PANTHER" id="PTHR19376:SF54">
    <property type="entry name" value="DNA-DIRECTED RNA POLYMERASE SUBUNIT BETA"/>
    <property type="match status" value="1"/>
</dbReference>
<dbReference type="EMBL" id="JACEIK010000597">
    <property type="protein sequence ID" value="MCD7459584.1"/>
    <property type="molecule type" value="Genomic_DNA"/>
</dbReference>
<dbReference type="InterPro" id="IPR037034">
    <property type="entry name" value="RNA_pol_Rpb2_2_sf"/>
</dbReference>
<dbReference type="Proteomes" id="UP000823775">
    <property type="component" value="Unassembled WGS sequence"/>
</dbReference>
<dbReference type="Pfam" id="PF04998">
    <property type="entry name" value="RNA_pol_Rpb1_5"/>
    <property type="match status" value="1"/>
</dbReference>
<comment type="similarity">
    <text evidence="2">Belongs to the RNA polymerase beta' chain family. RpoC1 subfamily.</text>
</comment>
<dbReference type="InterPro" id="IPR045867">
    <property type="entry name" value="DNA-dir_RpoC_beta_prime"/>
</dbReference>
<dbReference type="Gene3D" id="3.90.1110.10">
    <property type="entry name" value="RNA polymerase Rpb2, domain 2"/>
    <property type="match status" value="1"/>
</dbReference>
<dbReference type="Gene3D" id="2.40.40.20">
    <property type="match status" value="1"/>
</dbReference>
<evidence type="ECO:0000313" key="15">
    <source>
        <dbReference type="Proteomes" id="UP000823775"/>
    </source>
</evidence>
<dbReference type="Gene3D" id="3.90.1800.10">
    <property type="entry name" value="RNA polymerase alpha subunit dimerisation domain"/>
    <property type="match status" value="1"/>
</dbReference>
<feature type="domain" description="RNA polymerase N-terminal" evidence="13">
    <location>
        <begin position="303"/>
        <end position="576"/>
    </location>
</feature>
<accession>A0ABS8SKW6</accession>
<evidence type="ECO:0000256" key="2">
    <source>
        <dbReference type="ARBA" id="ARBA00007207"/>
    </source>
</evidence>
<comment type="similarity">
    <text evidence="3">In the N-terminal section; belongs to the RNA polymerase beta chain family.</text>
</comment>